<dbReference type="AlphaFoldDB" id="A0A6C0C1E9"/>
<feature type="region of interest" description="Disordered" evidence="1">
    <location>
        <begin position="79"/>
        <end position="132"/>
    </location>
</feature>
<evidence type="ECO:0000256" key="1">
    <source>
        <dbReference type="SAM" id="MobiDB-lite"/>
    </source>
</evidence>
<organism evidence="3">
    <name type="scientific">viral metagenome</name>
    <dbReference type="NCBI Taxonomy" id="1070528"/>
    <lineage>
        <taxon>unclassified sequences</taxon>
        <taxon>metagenomes</taxon>
        <taxon>organismal metagenomes</taxon>
    </lineage>
</organism>
<keyword evidence="2" id="KW-0812">Transmembrane</keyword>
<evidence type="ECO:0000256" key="2">
    <source>
        <dbReference type="SAM" id="Phobius"/>
    </source>
</evidence>
<reference evidence="3" key="1">
    <citation type="journal article" date="2020" name="Nature">
        <title>Giant virus diversity and host interactions through global metagenomics.</title>
        <authorList>
            <person name="Schulz F."/>
            <person name="Roux S."/>
            <person name="Paez-Espino D."/>
            <person name="Jungbluth S."/>
            <person name="Walsh D.A."/>
            <person name="Denef V.J."/>
            <person name="McMahon K.D."/>
            <person name="Konstantinidis K.T."/>
            <person name="Eloe-Fadrosh E.A."/>
            <person name="Kyrpides N.C."/>
            <person name="Woyke T."/>
        </authorList>
    </citation>
    <scope>NUCLEOTIDE SEQUENCE</scope>
    <source>
        <strain evidence="3">GVMAG-M-3300020182-84</strain>
    </source>
</reference>
<dbReference type="EMBL" id="MN739312">
    <property type="protein sequence ID" value="QHS98122.1"/>
    <property type="molecule type" value="Genomic_DNA"/>
</dbReference>
<name>A0A6C0C1E9_9ZZZZ</name>
<keyword evidence="2" id="KW-0472">Membrane</keyword>
<proteinExistence type="predicted"/>
<sequence length="220" mass="24282">MGNYWCYKRQCLSFELSTSSYDCRGSGHSIPARCPENAICTDDRYTCIPGYRSVWNNPGQWGNYCNNCKLDHSCVSIETGSPAPSPAPRPTSSPTPRPTSSPTPRPTQMPTAIPTLNPTSIDVSSQTKEEENEEKESFFNVYVIAILVVILLIILVIYRLISQCIEKCDHEDMLPITAVASVPPTITNVSVYQGAEIPPHLPEVHAEKIIPSAPPMMDKV</sequence>
<evidence type="ECO:0000313" key="3">
    <source>
        <dbReference type="EMBL" id="QHS98122.1"/>
    </source>
</evidence>
<feature type="transmembrane region" description="Helical" evidence="2">
    <location>
        <begin position="138"/>
        <end position="161"/>
    </location>
</feature>
<keyword evidence="2" id="KW-1133">Transmembrane helix</keyword>
<feature type="compositionally biased region" description="Pro residues" evidence="1">
    <location>
        <begin position="83"/>
        <end position="107"/>
    </location>
</feature>
<accession>A0A6C0C1E9</accession>
<protein>
    <submittedName>
        <fullName evidence="3">Uncharacterized protein</fullName>
    </submittedName>
</protein>
<feature type="compositionally biased region" description="Polar residues" evidence="1">
    <location>
        <begin position="108"/>
        <end position="126"/>
    </location>
</feature>